<protein>
    <submittedName>
        <fullName evidence="2">Uncharacterized protein</fullName>
    </submittedName>
</protein>
<evidence type="ECO:0000313" key="2">
    <source>
        <dbReference type="EMBL" id="GIX94736.1"/>
    </source>
</evidence>
<name>A0AAV4PGB8_CAEEX</name>
<dbReference type="EMBL" id="BPLR01004421">
    <property type="protein sequence ID" value="GIX94736.1"/>
    <property type="molecule type" value="Genomic_DNA"/>
</dbReference>
<gene>
    <name evidence="2" type="ORF">CEXT_738871</name>
</gene>
<accession>A0AAV4PGB8</accession>
<evidence type="ECO:0000256" key="1">
    <source>
        <dbReference type="SAM" id="MobiDB-lite"/>
    </source>
</evidence>
<reference evidence="2 3" key="1">
    <citation type="submission" date="2021-06" db="EMBL/GenBank/DDBJ databases">
        <title>Caerostris extrusa draft genome.</title>
        <authorList>
            <person name="Kono N."/>
            <person name="Arakawa K."/>
        </authorList>
    </citation>
    <scope>NUCLEOTIDE SEQUENCE [LARGE SCALE GENOMIC DNA]</scope>
</reference>
<dbReference type="Proteomes" id="UP001054945">
    <property type="component" value="Unassembled WGS sequence"/>
</dbReference>
<feature type="compositionally biased region" description="Basic and acidic residues" evidence="1">
    <location>
        <begin position="21"/>
        <end position="40"/>
    </location>
</feature>
<comment type="caution">
    <text evidence="2">The sequence shown here is derived from an EMBL/GenBank/DDBJ whole genome shotgun (WGS) entry which is preliminary data.</text>
</comment>
<organism evidence="2 3">
    <name type="scientific">Caerostris extrusa</name>
    <name type="common">Bark spider</name>
    <name type="synonym">Caerostris bankana</name>
    <dbReference type="NCBI Taxonomy" id="172846"/>
    <lineage>
        <taxon>Eukaryota</taxon>
        <taxon>Metazoa</taxon>
        <taxon>Ecdysozoa</taxon>
        <taxon>Arthropoda</taxon>
        <taxon>Chelicerata</taxon>
        <taxon>Arachnida</taxon>
        <taxon>Araneae</taxon>
        <taxon>Araneomorphae</taxon>
        <taxon>Entelegynae</taxon>
        <taxon>Araneoidea</taxon>
        <taxon>Araneidae</taxon>
        <taxon>Caerostris</taxon>
    </lineage>
</organism>
<dbReference type="AlphaFoldDB" id="A0AAV4PGB8"/>
<keyword evidence="3" id="KW-1185">Reference proteome</keyword>
<proteinExistence type="predicted"/>
<feature type="region of interest" description="Disordered" evidence="1">
    <location>
        <begin position="19"/>
        <end position="40"/>
    </location>
</feature>
<evidence type="ECO:0000313" key="3">
    <source>
        <dbReference type="Proteomes" id="UP001054945"/>
    </source>
</evidence>
<sequence length="100" mass="11443">MKSENVGLPFPINTVSRAQMKRNEEDLKEETRNSGKDDKIAENMLEDDLILSELRVEDENVTELLKLTRSGKKVRALYKSLGVFIPNRDSMVQIHNSMPP</sequence>